<dbReference type="CDD" id="cd01949">
    <property type="entry name" value="GGDEF"/>
    <property type="match status" value="1"/>
</dbReference>
<proteinExistence type="predicted"/>
<dbReference type="Proteomes" id="UP001203665">
    <property type="component" value="Unassembled WGS sequence"/>
</dbReference>
<keyword evidence="3" id="KW-0808">Transferase</keyword>
<dbReference type="SUPFAM" id="SSF55785">
    <property type="entry name" value="PYP-like sensor domain (PAS domain)"/>
    <property type="match status" value="1"/>
</dbReference>
<dbReference type="RefSeq" id="WP_251608286.1">
    <property type="nucleotide sequence ID" value="NZ_JAMQJY010000001.1"/>
</dbReference>
<keyword evidence="3" id="KW-0548">Nucleotidyltransferase</keyword>
<keyword evidence="1" id="KW-0812">Transmembrane</keyword>
<feature type="transmembrane region" description="Helical" evidence="1">
    <location>
        <begin position="40"/>
        <end position="59"/>
    </location>
</feature>
<dbReference type="InterPro" id="IPR050469">
    <property type="entry name" value="Diguanylate_Cyclase"/>
</dbReference>
<name>A0ABT0XK96_9BACI</name>
<dbReference type="SUPFAM" id="SSF55073">
    <property type="entry name" value="Nucleotide cyclase"/>
    <property type="match status" value="1"/>
</dbReference>
<organism evidence="3 4">
    <name type="scientific">Alkalicoccobacillus plakortidis</name>
    <dbReference type="NCBI Taxonomy" id="444060"/>
    <lineage>
        <taxon>Bacteria</taxon>
        <taxon>Bacillati</taxon>
        <taxon>Bacillota</taxon>
        <taxon>Bacilli</taxon>
        <taxon>Bacillales</taxon>
        <taxon>Bacillaceae</taxon>
        <taxon>Alkalicoccobacillus</taxon>
    </lineage>
</organism>
<dbReference type="NCBIfam" id="TIGR00254">
    <property type="entry name" value="GGDEF"/>
    <property type="match status" value="1"/>
</dbReference>
<feature type="transmembrane region" description="Helical" evidence="1">
    <location>
        <begin position="99"/>
        <end position="117"/>
    </location>
</feature>
<evidence type="ECO:0000256" key="1">
    <source>
        <dbReference type="SAM" id="Phobius"/>
    </source>
</evidence>
<accession>A0ABT0XK96</accession>
<dbReference type="Gene3D" id="3.30.70.270">
    <property type="match status" value="1"/>
</dbReference>
<evidence type="ECO:0000313" key="3">
    <source>
        <dbReference type="EMBL" id="MCM2676316.1"/>
    </source>
</evidence>
<dbReference type="PROSITE" id="PS50887">
    <property type="entry name" value="GGDEF"/>
    <property type="match status" value="1"/>
</dbReference>
<keyword evidence="4" id="KW-1185">Reference proteome</keyword>
<feature type="transmembrane region" description="Helical" evidence="1">
    <location>
        <begin position="6"/>
        <end position="28"/>
    </location>
</feature>
<evidence type="ECO:0000313" key="4">
    <source>
        <dbReference type="Proteomes" id="UP001203665"/>
    </source>
</evidence>
<dbReference type="GO" id="GO:0052621">
    <property type="term" value="F:diguanylate cyclase activity"/>
    <property type="evidence" value="ECO:0007669"/>
    <property type="project" value="UniProtKB-EC"/>
</dbReference>
<dbReference type="InterPro" id="IPR031621">
    <property type="entry name" value="HisKA_7TM"/>
</dbReference>
<reference evidence="3" key="1">
    <citation type="submission" date="2022-06" db="EMBL/GenBank/DDBJ databases">
        <title>Alkalicoccobacillus porphyridii sp. nov., isolated from a marine red alga, Porphyridium purpureum and reclassification of Shouchella plakortidis and Shouchella gibsonii as Alkalicoccobacillus plakortidis comb. nov. and Alkalicoccobacillus gibsonii comb. nov.</title>
        <authorList>
            <person name="Kim K.H."/>
            <person name="Lee J.K."/>
            <person name="Han D.M."/>
            <person name="Baek J.H."/>
            <person name="Jeon C.O."/>
        </authorList>
    </citation>
    <scope>NUCLEOTIDE SEQUENCE</scope>
    <source>
        <strain evidence="3">DSM 19153</strain>
    </source>
</reference>
<dbReference type="SMART" id="SM00267">
    <property type="entry name" value="GGDEF"/>
    <property type="match status" value="1"/>
</dbReference>
<dbReference type="EC" id="2.7.7.65" evidence="3"/>
<feature type="transmembrane region" description="Helical" evidence="1">
    <location>
        <begin position="71"/>
        <end position="92"/>
    </location>
</feature>
<dbReference type="InterPro" id="IPR013656">
    <property type="entry name" value="PAS_4"/>
</dbReference>
<dbReference type="Pfam" id="PF08448">
    <property type="entry name" value="PAS_4"/>
    <property type="match status" value="1"/>
</dbReference>
<protein>
    <submittedName>
        <fullName evidence="3">Diguanylate cyclase</fullName>
        <ecNumber evidence="3">2.7.7.65</ecNumber>
    </submittedName>
</protein>
<dbReference type="InterPro" id="IPR035965">
    <property type="entry name" value="PAS-like_dom_sf"/>
</dbReference>
<feature type="domain" description="GGDEF" evidence="2">
    <location>
        <begin position="383"/>
        <end position="517"/>
    </location>
</feature>
<comment type="caution">
    <text evidence="3">The sequence shown here is derived from an EMBL/GenBank/DDBJ whole genome shotgun (WGS) entry which is preliminary data.</text>
</comment>
<evidence type="ECO:0000259" key="2">
    <source>
        <dbReference type="PROSITE" id="PS50887"/>
    </source>
</evidence>
<dbReference type="PANTHER" id="PTHR45138">
    <property type="entry name" value="REGULATORY COMPONENTS OF SENSORY TRANSDUCTION SYSTEM"/>
    <property type="match status" value="1"/>
</dbReference>
<dbReference type="InterPro" id="IPR029787">
    <property type="entry name" value="Nucleotide_cyclase"/>
</dbReference>
<dbReference type="PANTHER" id="PTHR45138:SF9">
    <property type="entry name" value="DIGUANYLATE CYCLASE DGCM-RELATED"/>
    <property type="match status" value="1"/>
</dbReference>
<keyword evidence="1" id="KW-0472">Membrane</keyword>
<dbReference type="InterPro" id="IPR000160">
    <property type="entry name" value="GGDEF_dom"/>
</dbReference>
<dbReference type="Gene3D" id="3.30.450.20">
    <property type="entry name" value="PAS domain"/>
    <property type="match status" value="1"/>
</dbReference>
<dbReference type="EMBL" id="JAMQJY010000001">
    <property type="protein sequence ID" value="MCM2676316.1"/>
    <property type="molecule type" value="Genomic_DNA"/>
</dbReference>
<keyword evidence="1" id="KW-1133">Transmembrane helix</keyword>
<feature type="transmembrane region" description="Helical" evidence="1">
    <location>
        <begin position="147"/>
        <end position="166"/>
    </location>
</feature>
<dbReference type="InterPro" id="IPR043128">
    <property type="entry name" value="Rev_trsase/Diguanyl_cyclase"/>
</dbReference>
<gene>
    <name evidence="3" type="ORF">NDM98_12980</name>
</gene>
<dbReference type="Pfam" id="PF16927">
    <property type="entry name" value="HisKA_7TM"/>
    <property type="match status" value="1"/>
</dbReference>
<dbReference type="Pfam" id="PF00990">
    <property type="entry name" value="GGDEF"/>
    <property type="match status" value="1"/>
</dbReference>
<feature type="transmembrane region" description="Helical" evidence="1">
    <location>
        <begin position="178"/>
        <end position="199"/>
    </location>
</feature>
<sequence length="520" mass="59302">MSSQLTAYITLFSTSGVINLYLCMYVFLRRHQYTNIAYYFIFYTAAISIYCFGSALGLTSTTLEQLKFWNVILYIGMPISAPLGLLFAMKYLGMKLKAAWVLPLLSISVISFVMVATNDFHHLHYRVFEIDPDLGAPFVIQEIGSWYMIHGIFTFASMFVAFFLMLSRWRETAKVYRAQLLFLLIGQFVPMVTAFIYLLGLTPPGIDPVPMVLWFTSLLYVWSINSTRMFSIMPIAKDAIFNSINDGVIVLDESHRLIEFNQAYKSMFPSIHKSMYGMDFKQVWIGLTGEVFPLKLDSAGITNEVQLKAEEVPYIYQVRISPLQHANNRKGLLLIFTEVTELKRLQLELENRAYYDELTQIYNRRAFFEKCEHEFNVAQQTASPYSIILMDVDYFKKVNDTFGHDVGDQLLKHVVHVCQQQLKEEILFARYGGEEFVIGLNNCTGAEAEAVANQLRLQLESKPLLMNDAAISVTISCGVAETGEGAKETLHQLLKKADQALYAAKRQGRNQVQMYAENAS</sequence>